<dbReference type="PANTHER" id="PTHR10108">
    <property type="entry name" value="SAM-DEPENDENT METHYLTRANSFERASE"/>
    <property type="match status" value="1"/>
</dbReference>
<sequence>MISIIMSCIWVFISHTLLQGGTELSTLRVAAAAPVDPEIRSSSLEVVLLGSTRHLLLQHSSSKPPAPHPRGASSSSSLGFGGVLTEGILELDGSLSEAQLLQIKAAVEDDDDDDDDDNSDKGDISTASSAAAAASPGDDVMIQEEVGFAPCPADLRDAIPAHHHPHHNNNNSDDTSENMKETSSSCVILVPPLYVREFRWPLSQSQAWLQNVVNSPLLHSKQANSWVEVQSSTILFHSGGPMYPFGAGKYLEHLEQLVPGLALGEKTRVVLDFGCGTGSLSVAMEQRGVTTLCVALSQSEEDGIQLVLERGYPGILTNSFSDSVLVRLPYPNQAFDLLHCAACNISSWLNHHDGMLLLEADRILHSGGFFVWTVDVSLQLQSLKEMERQLGRLCWKVVGRAGTVTVWQKPSNITDVECHLRRDIPVCLTTRHGSGSTVWKVPLQNCIDDDTEGMTTTTVLEENADWKIRLLNPPRRLWQTVPALGITAAIKEVYLADFNYWVYITDFYVHHFGPRRILEIRNVLDMNAVYGGFAAALALKTPQIHWWVLNVVPIDAPDRLQVIFDRSLIGVYHDWCESLDEYPRSFDLIHASRFFSAPHRCSIRGMVQEIDRLLRPGGFALIRDHKFTVLEVQTIAHKLHWKTTIDDMESGPMGTDKLLHCQKTKWS</sequence>
<evidence type="ECO:0000256" key="4">
    <source>
        <dbReference type="ARBA" id="ARBA00022968"/>
    </source>
</evidence>
<evidence type="ECO:0000256" key="8">
    <source>
        <dbReference type="SAM" id="SignalP"/>
    </source>
</evidence>
<dbReference type="SUPFAM" id="SSF53335">
    <property type="entry name" value="S-adenosyl-L-methionine-dependent methyltransferases"/>
    <property type="match status" value="2"/>
</dbReference>
<feature type="compositionally biased region" description="Acidic residues" evidence="7">
    <location>
        <begin position="108"/>
        <end position="118"/>
    </location>
</feature>
<evidence type="ECO:0000313" key="9">
    <source>
        <dbReference type="EMBL" id="CAK9211646.1"/>
    </source>
</evidence>
<dbReference type="InterPro" id="IPR004159">
    <property type="entry name" value="Put_SAM_MeTrfase"/>
</dbReference>
<accession>A0ABP0U347</accession>
<dbReference type="Gene3D" id="3.40.50.150">
    <property type="entry name" value="Vaccinia Virus protein VP39"/>
    <property type="match status" value="2"/>
</dbReference>
<evidence type="ECO:0000313" key="10">
    <source>
        <dbReference type="Proteomes" id="UP001497512"/>
    </source>
</evidence>
<keyword evidence="6" id="KW-0325">Glycoprotein</keyword>
<dbReference type="EC" id="2.1.1.-" evidence="6"/>
<keyword evidence="6" id="KW-0808">Transferase</keyword>
<gene>
    <name evidence="9" type="ORF">CSSPTR1EN2_LOCUS10876</name>
</gene>
<comment type="subcellular location">
    <subcellularLocation>
        <location evidence="5">Endomembrane system</location>
        <topology evidence="5">Single-pass membrane protein</topology>
    </subcellularLocation>
    <subcellularLocation>
        <location evidence="1 6">Membrane</location>
        <topology evidence="1 6">Single-pass type II membrane protein</topology>
    </subcellularLocation>
</comment>
<name>A0ABP0U347_9BRYO</name>
<evidence type="ECO:0000256" key="7">
    <source>
        <dbReference type="SAM" id="MobiDB-lite"/>
    </source>
</evidence>
<keyword evidence="10" id="KW-1185">Reference proteome</keyword>
<evidence type="ECO:0000256" key="3">
    <source>
        <dbReference type="ARBA" id="ARBA00022603"/>
    </source>
</evidence>
<feature type="region of interest" description="Disordered" evidence="7">
    <location>
        <begin position="58"/>
        <end position="77"/>
    </location>
</feature>
<evidence type="ECO:0000256" key="1">
    <source>
        <dbReference type="ARBA" id="ARBA00004606"/>
    </source>
</evidence>
<dbReference type="EMBL" id="OZ019910">
    <property type="protein sequence ID" value="CAK9211646.1"/>
    <property type="molecule type" value="Genomic_DNA"/>
</dbReference>
<organism evidence="9 10">
    <name type="scientific">Sphagnum troendelagicum</name>
    <dbReference type="NCBI Taxonomy" id="128251"/>
    <lineage>
        <taxon>Eukaryota</taxon>
        <taxon>Viridiplantae</taxon>
        <taxon>Streptophyta</taxon>
        <taxon>Embryophyta</taxon>
        <taxon>Bryophyta</taxon>
        <taxon>Sphagnophytina</taxon>
        <taxon>Sphagnopsida</taxon>
        <taxon>Sphagnales</taxon>
        <taxon>Sphagnaceae</taxon>
        <taxon>Sphagnum</taxon>
    </lineage>
</organism>
<evidence type="ECO:0000256" key="5">
    <source>
        <dbReference type="ARBA" id="ARBA00037847"/>
    </source>
</evidence>
<keyword evidence="4 6" id="KW-0735">Signal-anchor</keyword>
<feature type="region of interest" description="Disordered" evidence="7">
    <location>
        <begin position="107"/>
        <end position="138"/>
    </location>
</feature>
<proteinExistence type="inferred from homology"/>
<dbReference type="InterPro" id="IPR029063">
    <property type="entry name" value="SAM-dependent_MTases_sf"/>
</dbReference>
<feature type="region of interest" description="Disordered" evidence="7">
    <location>
        <begin position="154"/>
        <end position="180"/>
    </location>
</feature>
<evidence type="ECO:0000256" key="6">
    <source>
        <dbReference type="RuleBase" id="RU366043"/>
    </source>
</evidence>
<dbReference type="Pfam" id="PF03141">
    <property type="entry name" value="Methyltransf_29"/>
    <property type="match status" value="1"/>
</dbReference>
<keyword evidence="3 6" id="KW-0489">Methyltransferase</keyword>
<reference evidence="9" key="1">
    <citation type="submission" date="2024-02" db="EMBL/GenBank/DDBJ databases">
        <authorList>
            <consortium name="ELIXIR-Norway"/>
            <consortium name="Elixir Norway"/>
        </authorList>
    </citation>
    <scope>NUCLEOTIDE SEQUENCE</scope>
</reference>
<keyword evidence="4 6" id="KW-0812">Transmembrane</keyword>
<feature type="signal peptide" evidence="8">
    <location>
        <begin position="1"/>
        <end position="32"/>
    </location>
</feature>
<evidence type="ECO:0000256" key="2">
    <source>
        <dbReference type="ARBA" id="ARBA00008361"/>
    </source>
</evidence>
<dbReference type="Proteomes" id="UP001497512">
    <property type="component" value="Chromosome 18"/>
</dbReference>
<dbReference type="PANTHER" id="PTHR10108:SF899">
    <property type="entry name" value="PECTIN METHYLTRANSFERASE QUA2-RELATED"/>
    <property type="match status" value="1"/>
</dbReference>
<keyword evidence="8" id="KW-0732">Signal</keyword>
<feature type="chain" id="PRO_5047478418" description="Methyltransferase" evidence="8">
    <location>
        <begin position="33"/>
        <end position="667"/>
    </location>
</feature>
<protein>
    <recommendedName>
        <fullName evidence="6">Methyltransferase</fullName>
        <ecNumber evidence="6">2.1.1.-</ecNumber>
    </recommendedName>
</protein>
<comment type="similarity">
    <text evidence="2 6">Belongs to the methyltransferase superfamily.</text>
</comment>